<dbReference type="EMBL" id="OY731405">
    <property type="protein sequence ID" value="CAJ1971227.1"/>
    <property type="molecule type" value="Genomic_DNA"/>
</dbReference>
<dbReference type="Proteomes" id="UP001189624">
    <property type="component" value="Chromosome 8"/>
</dbReference>
<evidence type="ECO:0000313" key="1">
    <source>
        <dbReference type="EMBL" id="CAJ1971227.1"/>
    </source>
</evidence>
<organism evidence="1 2">
    <name type="scientific">Sphenostylis stenocarpa</name>
    <dbReference type="NCBI Taxonomy" id="92480"/>
    <lineage>
        <taxon>Eukaryota</taxon>
        <taxon>Viridiplantae</taxon>
        <taxon>Streptophyta</taxon>
        <taxon>Embryophyta</taxon>
        <taxon>Tracheophyta</taxon>
        <taxon>Spermatophyta</taxon>
        <taxon>Magnoliopsida</taxon>
        <taxon>eudicotyledons</taxon>
        <taxon>Gunneridae</taxon>
        <taxon>Pentapetalae</taxon>
        <taxon>rosids</taxon>
        <taxon>fabids</taxon>
        <taxon>Fabales</taxon>
        <taxon>Fabaceae</taxon>
        <taxon>Papilionoideae</taxon>
        <taxon>50 kb inversion clade</taxon>
        <taxon>NPAAA clade</taxon>
        <taxon>indigoferoid/millettioid clade</taxon>
        <taxon>Phaseoleae</taxon>
        <taxon>Sphenostylis</taxon>
    </lineage>
</organism>
<dbReference type="Gramene" id="rna-AYBTSS11_LOCUS23226">
    <property type="protein sequence ID" value="CAJ1971227.1"/>
    <property type="gene ID" value="gene-AYBTSS11_LOCUS23226"/>
</dbReference>
<evidence type="ECO:0000313" key="2">
    <source>
        <dbReference type="Proteomes" id="UP001189624"/>
    </source>
</evidence>
<name>A0AA86VK03_9FABA</name>
<keyword evidence="2" id="KW-1185">Reference proteome</keyword>
<dbReference type="AlphaFoldDB" id="A0AA86VK03"/>
<sequence length="76" mass="8355">MLDDDVLKSVKGLYGHIQNVSLGRRNGIKSPQTEALERWTEFSELGVIGDLLATSDTITNASTSILVVQHQQMIKS</sequence>
<proteinExistence type="predicted"/>
<accession>A0AA86VK03</accession>
<protein>
    <submittedName>
        <fullName evidence="1">Uncharacterized protein</fullName>
    </submittedName>
</protein>
<gene>
    <name evidence="1" type="ORF">AYBTSS11_LOCUS23226</name>
</gene>
<reference evidence="1" key="1">
    <citation type="submission" date="2023-10" db="EMBL/GenBank/DDBJ databases">
        <authorList>
            <person name="Domelevo Entfellner J.-B."/>
        </authorList>
    </citation>
    <scope>NUCLEOTIDE SEQUENCE</scope>
</reference>